<feature type="transmembrane region" description="Helical" evidence="2">
    <location>
        <begin position="77"/>
        <end position="101"/>
    </location>
</feature>
<evidence type="ECO:0000256" key="1">
    <source>
        <dbReference type="SAM" id="MobiDB-lite"/>
    </source>
</evidence>
<feature type="transmembrane region" description="Helical" evidence="2">
    <location>
        <begin position="41"/>
        <end position="65"/>
    </location>
</feature>
<keyword evidence="2" id="KW-0472">Membrane</keyword>
<dbReference type="OrthoDB" id="9849118at2"/>
<reference evidence="3 4" key="1">
    <citation type="submission" date="2016-10" db="EMBL/GenBank/DDBJ databases">
        <authorList>
            <person name="de Groot N.N."/>
        </authorList>
    </citation>
    <scope>NUCLEOTIDE SEQUENCE [LARGE SCALE GENOMIC DNA]</scope>
    <source>
        <strain evidence="3 4">CGMCC 4.3491</strain>
    </source>
</reference>
<dbReference type="EMBL" id="FNPZ01000002">
    <property type="protein sequence ID" value="SDZ16657.1"/>
    <property type="molecule type" value="Genomic_DNA"/>
</dbReference>
<protein>
    <submittedName>
        <fullName evidence="3">Uncharacterized protein</fullName>
    </submittedName>
</protein>
<keyword evidence="2" id="KW-0812">Transmembrane</keyword>
<dbReference type="RefSeq" id="WP_092554557.1">
    <property type="nucleotide sequence ID" value="NZ_FNPZ01000002.1"/>
</dbReference>
<feature type="region of interest" description="Disordered" evidence="1">
    <location>
        <begin position="1"/>
        <end position="31"/>
    </location>
</feature>
<keyword evidence="2" id="KW-1133">Transmembrane helix</keyword>
<organism evidence="3 4">
    <name type="scientific">Herbiconiux ginsengi</name>
    <dbReference type="NCBI Taxonomy" id="381665"/>
    <lineage>
        <taxon>Bacteria</taxon>
        <taxon>Bacillati</taxon>
        <taxon>Actinomycetota</taxon>
        <taxon>Actinomycetes</taxon>
        <taxon>Micrococcales</taxon>
        <taxon>Microbacteriaceae</taxon>
        <taxon>Herbiconiux</taxon>
    </lineage>
</organism>
<gene>
    <name evidence="3" type="ORF">SAMN05216554_2732</name>
</gene>
<sequence>MRGTKGFPRTQATDAPEAASGPHHDDQGETLGGADDRSGWFVLHGAAASAVAALLSYQLAVIVVADGAMNARPSVNFAGLLVGLCAGVWTALVALLAWPVLDAQARRRVRRHSAHPGWQQRAIRRRGFSVLHVVAIGTAVPWIVLSLLLGSWQATTITIVVAVVAGAAGGFFAAWRVWRPNRTRAVRPRLRAVVGIGPSLEHLPAPVRAGEEVDSLSGGGAGRKGRPSY</sequence>
<feature type="transmembrane region" description="Helical" evidence="2">
    <location>
        <begin position="128"/>
        <end position="149"/>
    </location>
</feature>
<feature type="transmembrane region" description="Helical" evidence="2">
    <location>
        <begin position="155"/>
        <end position="178"/>
    </location>
</feature>
<dbReference type="Proteomes" id="UP000198891">
    <property type="component" value="Unassembled WGS sequence"/>
</dbReference>
<keyword evidence="4" id="KW-1185">Reference proteome</keyword>
<evidence type="ECO:0000313" key="4">
    <source>
        <dbReference type="Proteomes" id="UP000198891"/>
    </source>
</evidence>
<accession>A0A1H3QT96</accession>
<evidence type="ECO:0000256" key="2">
    <source>
        <dbReference type="SAM" id="Phobius"/>
    </source>
</evidence>
<evidence type="ECO:0000313" key="3">
    <source>
        <dbReference type="EMBL" id="SDZ16657.1"/>
    </source>
</evidence>
<dbReference type="AlphaFoldDB" id="A0A1H3QT96"/>
<proteinExistence type="predicted"/>
<name>A0A1H3QT96_9MICO</name>